<evidence type="ECO:0000313" key="1">
    <source>
        <dbReference type="EMBL" id="KKN65626.1"/>
    </source>
</evidence>
<accession>A0A0F9UWQ8</accession>
<gene>
    <name evidence="1" type="ORF">LCGC14_0479420</name>
</gene>
<sequence>MSFLDFLAGKAGALPVELRQQLSKDLDKAKGAQYKASNALRKAHSKYEAAKRAEEKANAALLKASDALIAVAKRETACANPFIKKIHGESREKSDVERKHQERTE</sequence>
<protein>
    <submittedName>
        <fullName evidence="1">Uncharacterized protein</fullName>
    </submittedName>
</protein>
<dbReference type="AlphaFoldDB" id="A0A0F9UWQ8"/>
<organism evidence="1">
    <name type="scientific">marine sediment metagenome</name>
    <dbReference type="NCBI Taxonomy" id="412755"/>
    <lineage>
        <taxon>unclassified sequences</taxon>
        <taxon>metagenomes</taxon>
        <taxon>ecological metagenomes</taxon>
    </lineage>
</organism>
<proteinExistence type="predicted"/>
<dbReference type="EMBL" id="LAZR01000519">
    <property type="protein sequence ID" value="KKN65626.1"/>
    <property type="molecule type" value="Genomic_DNA"/>
</dbReference>
<name>A0A0F9UWQ8_9ZZZZ</name>
<comment type="caution">
    <text evidence="1">The sequence shown here is derived from an EMBL/GenBank/DDBJ whole genome shotgun (WGS) entry which is preliminary data.</text>
</comment>
<reference evidence="1" key="1">
    <citation type="journal article" date="2015" name="Nature">
        <title>Complex archaea that bridge the gap between prokaryotes and eukaryotes.</title>
        <authorList>
            <person name="Spang A."/>
            <person name="Saw J.H."/>
            <person name="Jorgensen S.L."/>
            <person name="Zaremba-Niedzwiedzka K."/>
            <person name="Martijn J."/>
            <person name="Lind A.E."/>
            <person name="van Eijk R."/>
            <person name="Schleper C."/>
            <person name="Guy L."/>
            <person name="Ettema T.J."/>
        </authorList>
    </citation>
    <scope>NUCLEOTIDE SEQUENCE</scope>
</reference>